<feature type="binding site" evidence="9">
    <location>
        <begin position="251"/>
        <end position="252"/>
    </location>
    <ligand>
        <name>substrate</name>
    </ligand>
</feature>
<dbReference type="EMBL" id="KV454440">
    <property type="protein sequence ID" value="ODQ77554.1"/>
    <property type="molecule type" value="Genomic_DNA"/>
</dbReference>
<evidence type="ECO:0000313" key="13">
    <source>
        <dbReference type="Proteomes" id="UP000094336"/>
    </source>
</evidence>
<evidence type="ECO:0000256" key="2">
    <source>
        <dbReference type="ARBA" id="ARBA00011899"/>
    </source>
</evidence>
<feature type="domain" description="Amidohydrolase-related" evidence="11">
    <location>
        <begin position="72"/>
        <end position="423"/>
    </location>
</feature>
<dbReference type="InterPro" id="IPR011059">
    <property type="entry name" value="Metal-dep_hydrolase_composite"/>
</dbReference>
<keyword evidence="13" id="KW-1185">Reference proteome</keyword>
<evidence type="ECO:0000256" key="8">
    <source>
        <dbReference type="PIRSR" id="PIRSR038994-1"/>
    </source>
</evidence>
<dbReference type="Gene3D" id="3.20.20.140">
    <property type="entry name" value="Metal-dependent hydrolases"/>
    <property type="match status" value="1"/>
</dbReference>
<accession>A0A1E3QJC4</accession>
<dbReference type="EC" id="3.5.1.25" evidence="2"/>
<dbReference type="OrthoDB" id="10264777at2759"/>
<feature type="binding site" evidence="10">
    <location>
        <position position="227"/>
    </location>
    <ligand>
        <name>Zn(2+)</name>
        <dbReference type="ChEBI" id="CHEBI:29105"/>
    </ligand>
</feature>
<dbReference type="GO" id="GO:0046872">
    <property type="term" value="F:metal ion binding"/>
    <property type="evidence" value="ECO:0007669"/>
    <property type="project" value="UniProtKB-KW"/>
</dbReference>
<dbReference type="RefSeq" id="XP_018982882.1">
    <property type="nucleotide sequence ID" value="XM_019129974.1"/>
</dbReference>
<feature type="binding site" evidence="9">
    <location>
        <begin position="351"/>
        <end position="353"/>
    </location>
    <ligand>
        <name>substrate</name>
    </ligand>
</feature>
<dbReference type="SUPFAM" id="SSF51556">
    <property type="entry name" value="Metallo-dependent hydrolases"/>
    <property type="match status" value="1"/>
</dbReference>
<evidence type="ECO:0000256" key="6">
    <source>
        <dbReference type="ARBA" id="ARBA00023277"/>
    </source>
</evidence>
<organism evidence="12 13">
    <name type="scientific">Babjeviella inositovora NRRL Y-12698</name>
    <dbReference type="NCBI Taxonomy" id="984486"/>
    <lineage>
        <taxon>Eukaryota</taxon>
        <taxon>Fungi</taxon>
        <taxon>Dikarya</taxon>
        <taxon>Ascomycota</taxon>
        <taxon>Saccharomycotina</taxon>
        <taxon>Pichiomycetes</taxon>
        <taxon>Serinales incertae sedis</taxon>
        <taxon>Babjeviella</taxon>
    </lineage>
</organism>
<dbReference type="InterPro" id="IPR032466">
    <property type="entry name" value="Metal_Hydrolase"/>
</dbReference>
<keyword evidence="6" id="KW-0119">Carbohydrate metabolism</keyword>
<dbReference type="STRING" id="984486.A0A1E3QJC4"/>
<evidence type="ECO:0000256" key="4">
    <source>
        <dbReference type="ARBA" id="ARBA00022723"/>
    </source>
</evidence>
<reference evidence="13" key="1">
    <citation type="submission" date="2016-05" db="EMBL/GenBank/DDBJ databases">
        <title>Comparative genomics of biotechnologically important yeasts.</title>
        <authorList>
            <consortium name="DOE Joint Genome Institute"/>
            <person name="Riley R."/>
            <person name="Haridas S."/>
            <person name="Wolfe K.H."/>
            <person name="Lopes M.R."/>
            <person name="Hittinger C.T."/>
            <person name="Goker M."/>
            <person name="Salamov A."/>
            <person name="Wisecaver J."/>
            <person name="Long T.M."/>
            <person name="Aerts A.L."/>
            <person name="Barry K."/>
            <person name="Choi C."/>
            <person name="Clum A."/>
            <person name="Coughlan A.Y."/>
            <person name="Deshpande S."/>
            <person name="Douglass A.P."/>
            <person name="Hanson S.J."/>
            <person name="Klenk H.-P."/>
            <person name="Labutti K."/>
            <person name="Lapidus A."/>
            <person name="Lindquist E."/>
            <person name="Lipzen A."/>
            <person name="Meier-Kolthoff J.P."/>
            <person name="Ohm R.A."/>
            <person name="Otillar R.P."/>
            <person name="Pangilinan J."/>
            <person name="Peng Y."/>
            <person name="Rokas A."/>
            <person name="Rosa C.A."/>
            <person name="Scheuner C."/>
            <person name="Sibirny A.A."/>
            <person name="Slot J.C."/>
            <person name="Stielow J.B."/>
            <person name="Sun H."/>
            <person name="Kurtzman C.P."/>
            <person name="Blackwell M."/>
            <person name="Grigoriev I.V."/>
            <person name="Jeffries T.W."/>
        </authorList>
    </citation>
    <scope>NUCLEOTIDE SEQUENCE [LARGE SCALE GENOMIC DNA]</scope>
    <source>
        <strain evidence="13">NRRL Y-12698</strain>
    </source>
</reference>
<evidence type="ECO:0000256" key="10">
    <source>
        <dbReference type="PIRSR" id="PIRSR038994-3"/>
    </source>
</evidence>
<comment type="catalytic activity">
    <reaction evidence="7">
        <text>N-acetyl-D-glucosamine 6-phosphate + H2O = D-glucosamine 6-phosphate + acetate</text>
        <dbReference type="Rhea" id="RHEA:22936"/>
        <dbReference type="ChEBI" id="CHEBI:15377"/>
        <dbReference type="ChEBI" id="CHEBI:30089"/>
        <dbReference type="ChEBI" id="CHEBI:57513"/>
        <dbReference type="ChEBI" id="CHEBI:58725"/>
        <dbReference type="EC" id="3.5.1.25"/>
    </reaction>
</comment>
<dbReference type="SUPFAM" id="SSF51338">
    <property type="entry name" value="Composite domain of metallo-dependent hydrolases"/>
    <property type="match status" value="1"/>
</dbReference>
<feature type="binding site" evidence="10">
    <location>
        <position position="248"/>
    </location>
    <ligand>
        <name>Zn(2+)</name>
        <dbReference type="ChEBI" id="CHEBI:29105"/>
    </ligand>
</feature>
<dbReference type="PIRSF" id="PIRSF038994">
    <property type="entry name" value="NagA"/>
    <property type="match status" value="1"/>
</dbReference>
<dbReference type="InterPro" id="IPR003764">
    <property type="entry name" value="GlcNAc_6-P_deAcase"/>
</dbReference>
<name>A0A1E3QJC4_9ASCO</name>
<dbReference type="Pfam" id="PF01979">
    <property type="entry name" value="Amidohydro_1"/>
    <property type="match status" value="1"/>
</dbReference>
<evidence type="ECO:0000256" key="3">
    <source>
        <dbReference type="ARBA" id="ARBA00018029"/>
    </source>
</evidence>
<dbReference type="InterPro" id="IPR006680">
    <property type="entry name" value="Amidohydro-rel"/>
</dbReference>
<keyword evidence="5" id="KW-0378">Hydrolase</keyword>
<evidence type="ECO:0000256" key="5">
    <source>
        <dbReference type="ARBA" id="ARBA00022801"/>
    </source>
</evidence>
<comment type="similarity">
    <text evidence="1">Belongs to the metallo-dependent hydrolases superfamily. NagA family.</text>
</comment>
<protein>
    <recommendedName>
        <fullName evidence="3">N-acetylglucosamine-6-phosphate deacetylase</fullName>
        <ecNumber evidence="2">3.5.1.25</ecNumber>
    </recommendedName>
</protein>
<gene>
    <name evidence="12" type="ORF">BABINDRAFT_163551</name>
</gene>
<dbReference type="GO" id="GO:0008448">
    <property type="term" value="F:N-acetylglucosamine-6-phosphate deacetylase activity"/>
    <property type="evidence" value="ECO:0007669"/>
    <property type="project" value="UniProtKB-EC"/>
</dbReference>
<feature type="binding site" evidence="10">
    <location>
        <position position="158"/>
    </location>
    <ligand>
        <name>Zn(2+)</name>
        <dbReference type="ChEBI" id="CHEBI:29105"/>
    </ligand>
</feature>
<evidence type="ECO:0000259" key="11">
    <source>
        <dbReference type="Pfam" id="PF01979"/>
    </source>
</evidence>
<feature type="binding site" evidence="9">
    <location>
        <position position="295"/>
    </location>
    <ligand>
        <name>substrate</name>
    </ligand>
</feature>
<feature type="active site" description="Proton donor/acceptor" evidence="8">
    <location>
        <position position="317"/>
    </location>
</feature>
<evidence type="ECO:0000313" key="12">
    <source>
        <dbReference type="EMBL" id="ODQ77554.1"/>
    </source>
</evidence>
<dbReference type="PANTHER" id="PTHR11113:SF14">
    <property type="entry name" value="N-ACETYLGLUCOSAMINE-6-PHOSPHATE DEACETYLASE"/>
    <property type="match status" value="1"/>
</dbReference>
<feature type="binding site" evidence="9">
    <location>
        <position position="259"/>
    </location>
    <ligand>
        <name>substrate</name>
    </ligand>
</feature>
<evidence type="ECO:0000256" key="1">
    <source>
        <dbReference type="ARBA" id="ARBA00010716"/>
    </source>
</evidence>
<evidence type="ECO:0000256" key="7">
    <source>
        <dbReference type="ARBA" id="ARBA00047647"/>
    </source>
</evidence>
<dbReference type="AlphaFoldDB" id="A0A1E3QJC4"/>
<dbReference type="PANTHER" id="PTHR11113">
    <property type="entry name" value="N-ACETYLGLUCOSAMINE-6-PHOSPHATE DEACETYLASE"/>
    <property type="match status" value="1"/>
</dbReference>
<keyword evidence="4 10" id="KW-0479">Metal-binding</keyword>
<evidence type="ECO:0000256" key="9">
    <source>
        <dbReference type="PIRSR" id="PIRSR038994-2"/>
    </source>
</evidence>
<dbReference type="GO" id="GO:0006046">
    <property type="term" value="P:N-acetylglucosamine catabolic process"/>
    <property type="evidence" value="ECO:0007669"/>
    <property type="project" value="TreeGrafter"/>
</dbReference>
<dbReference type="GeneID" id="30147827"/>
<proteinExistence type="inferred from homology"/>
<dbReference type="FunFam" id="3.20.20.140:FF:000065">
    <property type="entry name" value="N-acetylglucosamine-6-phosphate deacetylase"/>
    <property type="match status" value="1"/>
</dbReference>
<comment type="cofactor">
    <cofactor evidence="10">
        <name>a divalent metal cation</name>
        <dbReference type="ChEBI" id="CHEBI:60240"/>
    </cofactor>
    <text evidence="10">Binds 1 divalent metal cation per subunit.</text>
</comment>
<feature type="binding site" evidence="9">
    <location>
        <position position="169"/>
    </location>
    <ligand>
        <name>substrate</name>
    </ligand>
</feature>
<dbReference type="Proteomes" id="UP000094336">
    <property type="component" value="Unassembled WGS sequence"/>
</dbReference>
<sequence>MLPAAKSFHPHTTLNLHLSNTMTHIIKLTNCSLCDEGLMQKKDLWVDAHRGVIINAPVGAIVYETVDMTGLVVAPGFIDVQINGAFGFDFSRSVTNENEVRLYVQDYEHAMRKYLSTGVTSICPTLTSSYPEVYRNVLPLVGNKRVSDQTESLGAHCEGPFISRDKKGCHPVDCLVTAPAKFKSMEEVYGADNFKNIAIITAAPEVEGVLETIPRLVESGVTVSIGHTTASYDLGVKAVQQGASMVTHMYNAMPQPHHRTPGIFGLLGMALDEESNEAHTTAEGPYFGLVADGVHLHHSAVSIAYHSAPDKCILVTDAMMLIGLPDGVYKWDDQKIVKSGKYLHLEGTDTIAGSSTDLSECLRNLMKWCDIDLATAVKTVTNHPAMSIGMGATKGFLRPGCDADLTILDKFGNVQQVYKLGRKVFMDSKIRSVL</sequence>